<dbReference type="AlphaFoldDB" id="A0A3B1ANA9"/>
<name>A0A3B1ANA9_9ZZZZ</name>
<dbReference type="PROSITE" id="PS50887">
    <property type="entry name" value="GGDEF"/>
    <property type="match status" value="1"/>
</dbReference>
<dbReference type="InterPro" id="IPR029787">
    <property type="entry name" value="Nucleotide_cyclase"/>
</dbReference>
<feature type="coiled-coil region" evidence="1">
    <location>
        <begin position="174"/>
        <end position="215"/>
    </location>
</feature>
<dbReference type="Gene3D" id="3.30.70.270">
    <property type="match status" value="1"/>
</dbReference>
<dbReference type="SUPFAM" id="SSF52172">
    <property type="entry name" value="CheY-like"/>
    <property type="match status" value="1"/>
</dbReference>
<dbReference type="NCBIfam" id="TIGR00254">
    <property type="entry name" value="GGDEF"/>
    <property type="match status" value="1"/>
</dbReference>
<dbReference type="GO" id="GO:0000160">
    <property type="term" value="P:phosphorelay signal transduction system"/>
    <property type="evidence" value="ECO:0007669"/>
    <property type="project" value="InterPro"/>
</dbReference>
<dbReference type="InterPro" id="IPR043128">
    <property type="entry name" value="Rev_trsase/Diguanyl_cyclase"/>
</dbReference>
<dbReference type="FunFam" id="3.30.70.270:FF:000001">
    <property type="entry name" value="Diguanylate cyclase domain protein"/>
    <property type="match status" value="1"/>
</dbReference>
<dbReference type="Pfam" id="PF00072">
    <property type="entry name" value="Response_reg"/>
    <property type="match status" value="1"/>
</dbReference>
<feature type="domain" description="GGDEF" evidence="3">
    <location>
        <begin position="243"/>
        <end position="377"/>
    </location>
</feature>
<dbReference type="PANTHER" id="PTHR46663:SF2">
    <property type="entry name" value="GGDEF DOMAIN-CONTAINING PROTEIN"/>
    <property type="match status" value="1"/>
</dbReference>
<protein>
    <submittedName>
        <fullName evidence="4">Diguanylate cyclase/phosphodiesterase (GGDEF &amp; EAL domains) with PAS/PAC sensor(S)</fullName>
    </submittedName>
</protein>
<reference evidence="4" key="1">
    <citation type="submission" date="2018-06" db="EMBL/GenBank/DDBJ databases">
        <authorList>
            <person name="Zhirakovskaya E."/>
        </authorList>
    </citation>
    <scope>NUCLEOTIDE SEQUENCE</scope>
</reference>
<sequence length="384" mass="43100">MEHNTRILIVDDNESIHEDFCKVLVHEQNEDRAALDDLEAELFGDDEDEPKSKAPDDILKYDVDSALQGQEALVMVNKAAQEGRPYALIFMDVRMPPGWDGIETISRIWLKHPYIEMVLCTAYSDYTWDDIVEKLGSNDKLLFLRKPFDAIAVQQMALSLVKKWNLGEQARNYVQNLEQEVEQRTLQLKDLLAKLEAKNAELADANNQLKRAVLHDALTGLPNRILFHDRLEQAIKLATRNKTQFAVAMMDLNGFKEINDQRGHLSGDYVLKTVADRIQKTLRDSDTVARLGGDEFAFVLPTVARESPEIVLKKIMSVFTNPITMDSNGEKINVGASIGITLYPVHGTDLDTLIGRADAAMYTAKRTGSGICMYSENTDKAATG</sequence>
<dbReference type="Gene3D" id="3.40.50.2300">
    <property type="match status" value="1"/>
</dbReference>
<dbReference type="InterPro" id="IPR001789">
    <property type="entry name" value="Sig_transdc_resp-reg_receiver"/>
</dbReference>
<dbReference type="InterPro" id="IPR052163">
    <property type="entry name" value="DGC-Regulatory_Protein"/>
</dbReference>
<evidence type="ECO:0000313" key="4">
    <source>
        <dbReference type="EMBL" id="VAX03201.1"/>
    </source>
</evidence>
<dbReference type="SMART" id="SM00267">
    <property type="entry name" value="GGDEF"/>
    <property type="match status" value="1"/>
</dbReference>
<dbReference type="PROSITE" id="PS50110">
    <property type="entry name" value="RESPONSE_REGULATORY"/>
    <property type="match status" value="1"/>
</dbReference>
<gene>
    <name evidence="4" type="ORF">MNBD_GAMMA19-1733</name>
</gene>
<proteinExistence type="predicted"/>
<evidence type="ECO:0000256" key="1">
    <source>
        <dbReference type="SAM" id="Coils"/>
    </source>
</evidence>
<dbReference type="InterPro" id="IPR011006">
    <property type="entry name" value="CheY-like_superfamily"/>
</dbReference>
<organism evidence="4">
    <name type="scientific">hydrothermal vent metagenome</name>
    <dbReference type="NCBI Taxonomy" id="652676"/>
    <lineage>
        <taxon>unclassified sequences</taxon>
        <taxon>metagenomes</taxon>
        <taxon>ecological metagenomes</taxon>
    </lineage>
</organism>
<dbReference type="CDD" id="cd01949">
    <property type="entry name" value="GGDEF"/>
    <property type="match status" value="1"/>
</dbReference>
<evidence type="ECO:0000259" key="2">
    <source>
        <dbReference type="PROSITE" id="PS50110"/>
    </source>
</evidence>
<dbReference type="PANTHER" id="PTHR46663">
    <property type="entry name" value="DIGUANYLATE CYCLASE DGCT-RELATED"/>
    <property type="match status" value="1"/>
</dbReference>
<feature type="domain" description="Response regulatory" evidence="2">
    <location>
        <begin position="6"/>
        <end position="161"/>
    </location>
</feature>
<accession>A0A3B1ANA9</accession>
<dbReference type="InterPro" id="IPR000160">
    <property type="entry name" value="GGDEF_dom"/>
</dbReference>
<dbReference type="EMBL" id="UOFV01000379">
    <property type="protein sequence ID" value="VAX03201.1"/>
    <property type="molecule type" value="Genomic_DNA"/>
</dbReference>
<evidence type="ECO:0000259" key="3">
    <source>
        <dbReference type="PROSITE" id="PS50887"/>
    </source>
</evidence>
<keyword evidence="1" id="KW-0175">Coiled coil</keyword>
<dbReference type="Pfam" id="PF00990">
    <property type="entry name" value="GGDEF"/>
    <property type="match status" value="1"/>
</dbReference>
<dbReference type="SUPFAM" id="SSF55073">
    <property type="entry name" value="Nucleotide cyclase"/>
    <property type="match status" value="1"/>
</dbReference>